<gene>
    <name evidence="1" type="ORF">Cygsa01_00121</name>
</gene>
<sequence>MIMTLQLSHNDGTVSVVDADLDDLGTASIIIHEGVHFMYAGLSGSAFNIARFQQVSPPAELSSITKNKPERVRPA</sequence>
<evidence type="ECO:0000313" key="1">
    <source>
        <dbReference type="EMBL" id="XAI71167.1"/>
    </source>
</evidence>
<name>A0AAU6W3N0_9VIRU</name>
<proteinExistence type="predicted"/>
<reference evidence="1" key="1">
    <citation type="journal article" date="2024" name="J. Gen. Virol.">
        <title>Novel phages of Pseudomonas syringae unveil numerous potential auxiliary metabolic genes.</title>
        <authorList>
            <person name="Feltin C."/>
            <person name="Garneau J.R."/>
            <person name="Morris C.E."/>
            <person name="Berard A."/>
            <person name="Torres-Barcelo C."/>
        </authorList>
    </citation>
    <scope>NUCLEOTIDE SEQUENCE</scope>
</reference>
<protein>
    <submittedName>
        <fullName evidence="1">Uncharacterized protein</fullName>
    </submittedName>
</protein>
<organism evidence="1">
    <name type="scientific">Pseudomonas phage Cygsa01</name>
    <dbReference type="NCBI Taxonomy" id="3138529"/>
    <lineage>
        <taxon>Viruses</taxon>
    </lineage>
</organism>
<accession>A0AAU6W3N0</accession>
<dbReference type="EMBL" id="PP179332">
    <property type="protein sequence ID" value="XAI71167.1"/>
    <property type="molecule type" value="Genomic_DNA"/>
</dbReference>